<dbReference type="InterPro" id="IPR052048">
    <property type="entry name" value="ST_Response_Regulator"/>
</dbReference>
<proteinExistence type="predicted"/>
<dbReference type="Pfam" id="PF00072">
    <property type="entry name" value="Response_reg"/>
    <property type="match status" value="1"/>
</dbReference>
<accession>A0ABN1J677</accession>
<dbReference type="PANTHER" id="PTHR43228:SF1">
    <property type="entry name" value="TWO-COMPONENT RESPONSE REGULATOR ARR22"/>
    <property type="match status" value="1"/>
</dbReference>
<dbReference type="RefSeq" id="WP_343914101.1">
    <property type="nucleotide sequence ID" value="NZ_BAAAGE010000004.1"/>
</dbReference>
<evidence type="ECO:0000313" key="3">
    <source>
        <dbReference type="EMBL" id="GAA0730036.1"/>
    </source>
</evidence>
<dbReference type="InterPro" id="IPR011006">
    <property type="entry name" value="CheY-like_superfamily"/>
</dbReference>
<protein>
    <submittedName>
        <fullName evidence="3">Response regulator</fullName>
    </submittedName>
</protein>
<keyword evidence="4" id="KW-1185">Reference proteome</keyword>
<keyword evidence="1" id="KW-0597">Phosphoprotein</keyword>
<evidence type="ECO:0000313" key="4">
    <source>
        <dbReference type="Proteomes" id="UP001501758"/>
    </source>
</evidence>
<dbReference type="EMBL" id="BAAAGE010000004">
    <property type="protein sequence ID" value="GAA0730036.1"/>
    <property type="molecule type" value="Genomic_DNA"/>
</dbReference>
<dbReference type="SMART" id="SM00448">
    <property type="entry name" value="REC"/>
    <property type="match status" value="1"/>
</dbReference>
<dbReference type="InterPro" id="IPR001789">
    <property type="entry name" value="Sig_transdc_resp-reg_receiver"/>
</dbReference>
<dbReference type="SUPFAM" id="SSF52172">
    <property type="entry name" value="CheY-like"/>
    <property type="match status" value="1"/>
</dbReference>
<dbReference type="Gene3D" id="3.40.50.2300">
    <property type="match status" value="1"/>
</dbReference>
<gene>
    <name evidence="3" type="ORF">GCM10009430_40880</name>
</gene>
<reference evidence="3 4" key="1">
    <citation type="journal article" date="2019" name="Int. J. Syst. Evol. Microbiol.">
        <title>The Global Catalogue of Microorganisms (GCM) 10K type strain sequencing project: providing services to taxonomists for standard genome sequencing and annotation.</title>
        <authorList>
            <consortium name="The Broad Institute Genomics Platform"/>
            <consortium name="The Broad Institute Genome Sequencing Center for Infectious Disease"/>
            <person name="Wu L."/>
            <person name="Ma J."/>
        </authorList>
    </citation>
    <scope>NUCLEOTIDE SEQUENCE [LARGE SCALE GENOMIC DNA]</scope>
    <source>
        <strain evidence="3 4">JCM 15974</strain>
    </source>
</reference>
<dbReference type="PROSITE" id="PS50110">
    <property type="entry name" value="RESPONSE_REGULATORY"/>
    <property type="match status" value="1"/>
</dbReference>
<evidence type="ECO:0000256" key="1">
    <source>
        <dbReference type="PROSITE-ProRule" id="PRU00169"/>
    </source>
</evidence>
<feature type="domain" description="Response regulatory" evidence="2">
    <location>
        <begin position="6"/>
        <end position="128"/>
    </location>
</feature>
<evidence type="ECO:0000259" key="2">
    <source>
        <dbReference type="PROSITE" id="PS50110"/>
    </source>
</evidence>
<feature type="modified residue" description="4-aspartylphosphate" evidence="1">
    <location>
        <position position="58"/>
    </location>
</feature>
<organism evidence="3 4">
    <name type="scientific">Aquimarina litoralis</name>
    <dbReference type="NCBI Taxonomy" id="584605"/>
    <lineage>
        <taxon>Bacteria</taxon>
        <taxon>Pseudomonadati</taxon>
        <taxon>Bacteroidota</taxon>
        <taxon>Flavobacteriia</taxon>
        <taxon>Flavobacteriales</taxon>
        <taxon>Flavobacteriaceae</taxon>
        <taxon>Aquimarina</taxon>
    </lineage>
</organism>
<dbReference type="PANTHER" id="PTHR43228">
    <property type="entry name" value="TWO-COMPONENT RESPONSE REGULATOR"/>
    <property type="match status" value="1"/>
</dbReference>
<name>A0ABN1J677_9FLAO</name>
<dbReference type="Proteomes" id="UP001501758">
    <property type="component" value="Unassembled WGS sequence"/>
</dbReference>
<comment type="caution">
    <text evidence="3">The sequence shown here is derived from an EMBL/GenBank/DDBJ whole genome shotgun (WGS) entry which is preliminary data.</text>
</comment>
<sequence length="137" mass="15668">MKKIRTVLLVDDSDATTFFNKTILSKTGYIDEILVAKNGLEALTIIKSGVVPDIIFLDINMPVMNGWEFLEEFKNLNNALENTIIVLMIGAPLSNEDKDRILSFPQIKEFQGKMLSRIVMDDIMRKHYQEEFALLQS</sequence>